<dbReference type="EMBL" id="BAAAQY010000014">
    <property type="protein sequence ID" value="GAA2248834.1"/>
    <property type="molecule type" value="Genomic_DNA"/>
</dbReference>
<accession>A0ABP5R0V0</accession>
<evidence type="ECO:0008006" key="3">
    <source>
        <dbReference type="Google" id="ProtNLM"/>
    </source>
</evidence>
<dbReference type="Proteomes" id="UP001500929">
    <property type="component" value="Unassembled WGS sequence"/>
</dbReference>
<proteinExistence type="predicted"/>
<organism evidence="1 2">
    <name type="scientific">Herbiconiux moechotypicola</name>
    <dbReference type="NCBI Taxonomy" id="637393"/>
    <lineage>
        <taxon>Bacteria</taxon>
        <taxon>Bacillati</taxon>
        <taxon>Actinomycetota</taxon>
        <taxon>Actinomycetes</taxon>
        <taxon>Micrococcales</taxon>
        <taxon>Microbacteriaceae</taxon>
        <taxon>Herbiconiux</taxon>
    </lineage>
</organism>
<protein>
    <recommendedName>
        <fullName evidence="3">Lipoprotein</fullName>
    </recommendedName>
</protein>
<dbReference type="RefSeq" id="WP_259481433.1">
    <property type="nucleotide sequence ID" value="NZ_BAAAQY010000014.1"/>
</dbReference>
<comment type="caution">
    <text evidence="1">The sequence shown here is derived from an EMBL/GenBank/DDBJ whole genome shotgun (WGS) entry which is preliminary data.</text>
</comment>
<gene>
    <name evidence="1" type="ORF">GCM10009851_37860</name>
</gene>
<reference evidence="2" key="1">
    <citation type="journal article" date="2019" name="Int. J. Syst. Evol. Microbiol.">
        <title>The Global Catalogue of Microorganisms (GCM) 10K type strain sequencing project: providing services to taxonomists for standard genome sequencing and annotation.</title>
        <authorList>
            <consortium name="The Broad Institute Genomics Platform"/>
            <consortium name="The Broad Institute Genome Sequencing Center for Infectious Disease"/>
            <person name="Wu L."/>
            <person name="Ma J."/>
        </authorList>
    </citation>
    <scope>NUCLEOTIDE SEQUENCE [LARGE SCALE GENOMIC DNA]</scope>
    <source>
        <strain evidence="2">JCM 16117</strain>
    </source>
</reference>
<sequence>MSAVGLATAVLLAGCTIDPPAPAPISASTDAASEGVLWRQVEYDATRPPEDWVDTVEWVDAAEGVIRLTVMGSPHCDERLDHVRSFESGIDFVTECDPPGGPDIGEMKTFLTELPVGFDRTVPVLVWFDTRVVGELTPADEMLDSDSDAN</sequence>
<evidence type="ECO:0000313" key="2">
    <source>
        <dbReference type="Proteomes" id="UP001500929"/>
    </source>
</evidence>
<name>A0ABP5R0V0_9MICO</name>
<evidence type="ECO:0000313" key="1">
    <source>
        <dbReference type="EMBL" id="GAA2248834.1"/>
    </source>
</evidence>
<keyword evidence="2" id="KW-1185">Reference proteome</keyword>